<protein>
    <submittedName>
        <fullName evidence="1">Uncharacterized protein</fullName>
    </submittedName>
</protein>
<evidence type="ECO:0000313" key="1">
    <source>
        <dbReference type="EnsemblMetazoa" id="CLYHEMP001449.1"/>
    </source>
</evidence>
<accession>A0A7M5V0I1</accession>
<dbReference type="Proteomes" id="UP000594262">
    <property type="component" value="Unplaced"/>
</dbReference>
<sequence>MKSKSSTALFNIKTLVKASETLETSAIAKFNSSGDAILITPWRYLAKDTELHFKDGKHCQFEKGKLAIPIKETEEYVDLFFVCPGLDGNDNVPCWARDINLEEIGLKLHPSEFPEEKGTGTVTLKRCDLECAFIPNSEEISDGDFIKVRSNYYQIRGFCRHNQNLNSVRFTSDIIKNANKAPYAIIRQPILRGNIARLPKCAVVEEQNITLVVSDIDRDNFHGTLNITFRNACFNKLGFLTHDTAIMVP</sequence>
<dbReference type="AlphaFoldDB" id="A0A7M5V0I1"/>
<organism evidence="1 2">
    <name type="scientific">Clytia hemisphaerica</name>
    <dbReference type="NCBI Taxonomy" id="252671"/>
    <lineage>
        <taxon>Eukaryota</taxon>
        <taxon>Metazoa</taxon>
        <taxon>Cnidaria</taxon>
        <taxon>Hydrozoa</taxon>
        <taxon>Hydroidolina</taxon>
        <taxon>Leptothecata</taxon>
        <taxon>Obeliida</taxon>
        <taxon>Clytiidae</taxon>
        <taxon>Clytia</taxon>
    </lineage>
</organism>
<evidence type="ECO:0000313" key="2">
    <source>
        <dbReference type="Proteomes" id="UP000594262"/>
    </source>
</evidence>
<reference evidence="1" key="1">
    <citation type="submission" date="2021-01" db="UniProtKB">
        <authorList>
            <consortium name="EnsemblMetazoa"/>
        </authorList>
    </citation>
    <scope>IDENTIFICATION</scope>
</reference>
<keyword evidence="2" id="KW-1185">Reference proteome</keyword>
<proteinExistence type="predicted"/>
<name>A0A7M5V0I1_9CNID</name>
<dbReference type="EnsemblMetazoa" id="CLYHEMT001449.1">
    <property type="protein sequence ID" value="CLYHEMP001449.1"/>
    <property type="gene ID" value="CLYHEMG001449"/>
</dbReference>